<dbReference type="Proteomes" id="UP000712600">
    <property type="component" value="Unassembled WGS sequence"/>
</dbReference>
<proteinExistence type="predicted"/>
<dbReference type="AlphaFoldDB" id="A0A8S9QKG8"/>
<evidence type="ECO:0000313" key="2">
    <source>
        <dbReference type="Proteomes" id="UP000712600"/>
    </source>
</evidence>
<dbReference type="EMBL" id="QGKX02001290">
    <property type="protein sequence ID" value="KAF3541740.1"/>
    <property type="molecule type" value="Genomic_DNA"/>
</dbReference>
<protein>
    <submittedName>
        <fullName evidence="1">Uncharacterized protein</fullName>
    </submittedName>
</protein>
<gene>
    <name evidence="1" type="ORF">F2Q69_00019671</name>
</gene>
<evidence type="ECO:0000313" key="1">
    <source>
        <dbReference type="EMBL" id="KAF3541740.1"/>
    </source>
</evidence>
<organism evidence="1 2">
    <name type="scientific">Brassica cretica</name>
    <name type="common">Mustard</name>
    <dbReference type="NCBI Taxonomy" id="69181"/>
    <lineage>
        <taxon>Eukaryota</taxon>
        <taxon>Viridiplantae</taxon>
        <taxon>Streptophyta</taxon>
        <taxon>Embryophyta</taxon>
        <taxon>Tracheophyta</taxon>
        <taxon>Spermatophyta</taxon>
        <taxon>Magnoliopsida</taxon>
        <taxon>eudicotyledons</taxon>
        <taxon>Gunneridae</taxon>
        <taxon>Pentapetalae</taxon>
        <taxon>rosids</taxon>
        <taxon>malvids</taxon>
        <taxon>Brassicales</taxon>
        <taxon>Brassicaceae</taxon>
        <taxon>Brassiceae</taxon>
        <taxon>Brassica</taxon>
    </lineage>
</organism>
<reference evidence="1" key="1">
    <citation type="submission" date="2019-12" db="EMBL/GenBank/DDBJ databases">
        <title>Genome sequencing and annotation of Brassica cretica.</title>
        <authorList>
            <person name="Studholme D.J."/>
            <person name="Sarris P."/>
        </authorList>
    </citation>
    <scope>NUCLEOTIDE SEQUENCE</scope>
    <source>
        <strain evidence="1">PFS-109/04</strain>
        <tissue evidence="1">Leaf</tissue>
    </source>
</reference>
<comment type="caution">
    <text evidence="1">The sequence shown here is derived from an EMBL/GenBank/DDBJ whole genome shotgun (WGS) entry which is preliminary data.</text>
</comment>
<sequence length="58" mass="6354">MNPPLPTSAHVTLAAGSSHDEKRNLYYLCQESGGTEFGVEGYTRVYANLIEAYVEMTA</sequence>
<name>A0A8S9QKG8_BRACR</name>
<accession>A0A8S9QKG8</accession>